<dbReference type="InterPro" id="IPR001680">
    <property type="entry name" value="WD40_rpt"/>
</dbReference>
<dbReference type="InterPro" id="IPR019775">
    <property type="entry name" value="WD40_repeat_CS"/>
</dbReference>
<dbReference type="PROSITE" id="PS50294">
    <property type="entry name" value="WD_REPEATS_REGION"/>
    <property type="match status" value="1"/>
</dbReference>
<feature type="region of interest" description="Disordered" evidence="4">
    <location>
        <begin position="1"/>
        <end position="68"/>
    </location>
</feature>
<dbReference type="Proteomes" id="UP000274922">
    <property type="component" value="Unassembled WGS sequence"/>
</dbReference>
<keyword evidence="6" id="KW-1185">Reference proteome</keyword>
<dbReference type="EMBL" id="ML014117">
    <property type="protein sequence ID" value="RKP03845.1"/>
    <property type="molecule type" value="Genomic_DNA"/>
</dbReference>
<name>A0A4P9XE82_9FUNG</name>
<proteinExistence type="predicted"/>
<accession>A0A4P9XE82</accession>
<dbReference type="Gene3D" id="2.130.10.10">
    <property type="entry name" value="YVTN repeat-like/Quinoprotein amine dehydrogenase"/>
    <property type="match status" value="2"/>
</dbReference>
<feature type="compositionally biased region" description="Low complexity" evidence="4">
    <location>
        <begin position="29"/>
        <end position="46"/>
    </location>
</feature>
<gene>
    <name evidence="5" type="ORF">CXG81DRAFT_23538</name>
</gene>
<protein>
    <recommendedName>
        <fullName evidence="7">WD40 repeat-like protein</fullName>
    </recommendedName>
</protein>
<dbReference type="OrthoDB" id="400at2759"/>
<dbReference type="InterPro" id="IPR036322">
    <property type="entry name" value="WD40_repeat_dom_sf"/>
</dbReference>
<keyword evidence="1 3" id="KW-0853">WD repeat</keyword>
<dbReference type="InterPro" id="IPR015943">
    <property type="entry name" value="WD40/YVTN_repeat-like_dom_sf"/>
</dbReference>
<evidence type="ECO:0000313" key="5">
    <source>
        <dbReference type="EMBL" id="RKP03845.1"/>
    </source>
</evidence>
<evidence type="ECO:0000256" key="1">
    <source>
        <dbReference type="ARBA" id="ARBA00022574"/>
    </source>
</evidence>
<keyword evidence="2" id="KW-0677">Repeat</keyword>
<reference evidence="6" key="1">
    <citation type="journal article" date="2018" name="Nat. Microbiol.">
        <title>Leveraging single-cell genomics to expand the fungal tree of life.</title>
        <authorList>
            <person name="Ahrendt S.R."/>
            <person name="Quandt C.A."/>
            <person name="Ciobanu D."/>
            <person name="Clum A."/>
            <person name="Salamov A."/>
            <person name="Andreopoulos B."/>
            <person name="Cheng J.F."/>
            <person name="Woyke T."/>
            <person name="Pelin A."/>
            <person name="Henrissat B."/>
            <person name="Reynolds N.K."/>
            <person name="Benny G.L."/>
            <person name="Smith M.E."/>
            <person name="James T.Y."/>
            <person name="Grigoriev I.V."/>
        </authorList>
    </citation>
    <scope>NUCLEOTIDE SEQUENCE [LARGE SCALE GENOMIC DNA]</scope>
    <source>
        <strain evidence="6">ATCC 52028</strain>
    </source>
</reference>
<evidence type="ECO:0008006" key="7">
    <source>
        <dbReference type="Google" id="ProtNLM"/>
    </source>
</evidence>
<dbReference type="STRING" id="1555241.A0A4P9XE82"/>
<dbReference type="PROSITE" id="PS50082">
    <property type="entry name" value="WD_REPEATS_2"/>
    <property type="match status" value="2"/>
</dbReference>
<feature type="compositionally biased region" description="Pro residues" evidence="4">
    <location>
        <begin position="1"/>
        <end position="17"/>
    </location>
</feature>
<evidence type="ECO:0000256" key="3">
    <source>
        <dbReference type="PROSITE-ProRule" id="PRU00221"/>
    </source>
</evidence>
<organism evidence="5 6">
    <name type="scientific">Caulochytrium protostelioides</name>
    <dbReference type="NCBI Taxonomy" id="1555241"/>
    <lineage>
        <taxon>Eukaryota</taxon>
        <taxon>Fungi</taxon>
        <taxon>Fungi incertae sedis</taxon>
        <taxon>Chytridiomycota</taxon>
        <taxon>Chytridiomycota incertae sedis</taxon>
        <taxon>Chytridiomycetes</taxon>
        <taxon>Caulochytriales</taxon>
        <taxon>Caulochytriaceae</taxon>
        <taxon>Caulochytrium</taxon>
    </lineage>
</organism>
<dbReference type="SMART" id="SM00320">
    <property type="entry name" value="WD40"/>
    <property type="match status" value="4"/>
</dbReference>
<dbReference type="AlphaFoldDB" id="A0A4P9XE82"/>
<feature type="repeat" description="WD" evidence="3">
    <location>
        <begin position="152"/>
        <end position="193"/>
    </location>
</feature>
<feature type="repeat" description="WD" evidence="3">
    <location>
        <begin position="391"/>
        <end position="432"/>
    </location>
</feature>
<dbReference type="SUPFAM" id="SSF50978">
    <property type="entry name" value="WD40 repeat-like"/>
    <property type="match status" value="1"/>
</dbReference>
<dbReference type="Pfam" id="PF00400">
    <property type="entry name" value="WD40"/>
    <property type="match status" value="2"/>
</dbReference>
<sequence length="940" mass="102503">MPLTPHPPHGLQPPRPGPRAVQRGSPTRALQAQRQAAAASSMAAASNPFSPHASMNGGGAGYDGGPARAAARSGIDPLGLRMQDASLHGPNVRVGGRRSISVYLQNTLRFEAGIACFDVCHAAGTVAVAQSHAIAVLDLASLSITALLKKGMASAKNEIRVLAIDPSGRYVAVCSGDPRITVWDIAQRRVHTAFPAHSHMIHALHFASPHVLWSTGEDGEVHAWDLSGKTPRSVARLVQAGGVHALAVTPVTILTATSDGHATAWSQQTKQSIDRLAAADGPAIAMAPDAYLAAAFSPNRQYAALGTISGRCHVAYVASYMKNETEIMLSQAAEAESLNALDRRINVLDADDVLHEEIILDHAKHPHHAVRTLEIGQVAFGQQYTSTPMFVLRHEGPVTDVVYSAGSDFLVTASSDCTLRIWSAVRGSMMFQISLPSRPTQVRLLGNNQLITTCEDRLLIFNIKTPLVAERPVLNEDGIPQAHLSTAMPAHLMPDGVAAAGFGGQLAGERSELLGDGAMHDDDPAGRLIRAGMAAADEARDGADDPTAPENMTTTELLHAFLMQADVPAAVLNAFIDECPSIRDAADFVAQLRTHDLSTKDVLRLFVHAPYHPRDTLAAIQEALASHRTQDVQFLAAIRARVPITAFMHQKGFRPIELEHFHTLGHLSKRAVDLVRGAYATRYAHHQQQRQHYRTQHRGREWTFADDDLDASSDEDDDNGRLGFALRGQRYQYLNADLEAMQQIDHMPLHAYLPPERHVHNADLFHHDRAIVQPRDNQPYAEFLQVQAVGMRQDHRRAATRFNEHGDAHYWGQRYFARGDGRRTLHEYLLKSRGAGGGGGGTGAPGSRYAPGLRGRALFPATWPSRRRSERGPRRVRGLQISFGHDRRPTLSRTAAAELHGHLIHGLVFAQEQMLHASPWGQVHDIMLTGRRILKTPPHP</sequence>
<evidence type="ECO:0000313" key="6">
    <source>
        <dbReference type="Proteomes" id="UP000274922"/>
    </source>
</evidence>
<evidence type="ECO:0000256" key="4">
    <source>
        <dbReference type="SAM" id="MobiDB-lite"/>
    </source>
</evidence>
<dbReference type="PROSITE" id="PS00678">
    <property type="entry name" value="WD_REPEATS_1"/>
    <property type="match status" value="1"/>
</dbReference>
<evidence type="ECO:0000256" key="2">
    <source>
        <dbReference type="ARBA" id="ARBA00022737"/>
    </source>
</evidence>
<dbReference type="InterPro" id="IPR050349">
    <property type="entry name" value="WD_LIS1/nudF_dynein_reg"/>
</dbReference>
<dbReference type="PANTHER" id="PTHR44129">
    <property type="entry name" value="WD REPEAT-CONTAINING PROTEIN POP1"/>
    <property type="match status" value="1"/>
</dbReference>